<dbReference type="SUPFAM" id="SSF51735">
    <property type="entry name" value="NAD(P)-binding Rossmann-fold domains"/>
    <property type="match status" value="1"/>
</dbReference>
<reference evidence="4" key="1">
    <citation type="journal article" date="2019" name="Int. J. Syst. Evol. Microbiol.">
        <title>The Global Catalogue of Microorganisms (GCM) 10K type strain sequencing project: providing services to taxonomists for standard genome sequencing and annotation.</title>
        <authorList>
            <consortium name="The Broad Institute Genomics Platform"/>
            <consortium name="The Broad Institute Genome Sequencing Center for Infectious Disease"/>
            <person name="Wu L."/>
            <person name="Ma J."/>
        </authorList>
    </citation>
    <scope>NUCLEOTIDE SEQUENCE [LARGE SCALE GENOMIC DNA]</scope>
    <source>
        <strain evidence="4">KCTC 15012</strain>
    </source>
</reference>
<comment type="caution">
    <text evidence="3">The sequence shown here is derived from an EMBL/GenBank/DDBJ whole genome shotgun (WGS) entry which is preliminary data.</text>
</comment>
<keyword evidence="4" id="KW-1185">Reference proteome</keyword>
<evidence type="ECO:0000256" key="1">
    <source>
        <dbReference type="ARBA" id="ARBA00006484"/>
    </source>
</evidence>
<keyword evidence="2" id="KW-0560">Oxidoreductase</keyword>
<evidence type="ECO:0000313" key="4">
    <source>
        <dbReference type="Proteomes" id="UP001597296"/>
    </source>
</evidence>
<dbReference type="PANTHER" id="PTHR44196:SF1">
    <property type="entry name" value="DEHYDROGENASE_REDUCTASE SDR FAMILY MEMBER 7B"/>
    <property type="match status" value="1"/>
</dbReference>
<accession>A0ABW5CDQ6</accession>
<protein>
    <submittedName>
        <fullName evidence="3">SDR family NAD(P)-dependent oxidoreductase</fullName>
    </submittedName>
</protein>
<organism evidence="3 4">
    <name type="scientific">Phaeospirillum tilakii</name>
    <dbReference type="NCBI Taxonomy" id="741673"/>
    <lineage>
        <taxon>Bacteria</taxon>
        <taxon>Pseudomonadati</taxon>
        <taxon>Pseudomonadota</taxon>
        <taxon>Alphaproteobacteria</taxon>
        <taxon>Rhodospirillales</taxon>
        <taxon>Rhodospirillaceae</taxon>
        <taxon>Phaeospirillum</taxon>
    </lineage>
</organism>
<gene>
    <name evidence="3" type="ORF">ACFSNB_14135</name>
</gene>
<dbReference type="EMBL" id="JBHUIY010000031">
    <property type="protein sequence ID" value="MFD2234948.1"/>
    <property type="molecule type" value="Genomic_DNA"/>
</dbReference>
<dbReference type="Pfam" id="PF00106">
    <property type="entry name" value="adh_short"/>
    <property type="match status" value="1"/>
</dbReference>
<proteinExistence type="inferred from homology"/>
<dbReference type="PANTHER" id="PTHR44196">
    <property type="entry name" value="DEHYDROGENASE/REDUCTASE SDR FAMILY MEMBER 7B"/>
    <property type="match status" value="1"/>
</dbReference>
<sequence length="262" mass="26736">MPSAHPCATPRSILITGASSGLGAALARAYAAPGVTLFLGGRDEARLAAVAGACRAAGAHARIQVGDVTAAPALAGWIVACDQVAPLDLVIANAGISAGTGGLGESDAQTRALFAINGDGVVNTVLPAIELMRPRRRGQIALVSSLAGFRGLGGAPAYCATKAMVRVWGEGLRGALAGDGVGVSVICPGFVATPMTDRNRFPMPWRWSAERAAAHIRRELARGRGRIAFPAPLAALAWLAAALPDALIDRIGRWLPAKDAAE</sequence>
<dbReference type="Proteomes" id="UP001597296">
    <property type="component" value="Unassembled WGS sequence"/>
</dbReference>
<evidence type="ECO:0000313" key="3">
    <source>
        <dbReference type="EMBL" id="MFD2234948.1"/>
    </source>
</evidence>
<name>A0ABW5CDQ6_9PROT</name>
<dbReference type="InterPro" id="IPR036291">
    <property type="entry name" value="NAD(P)-bd_dom_sf"/>
</dbReference>
<dbReference type="InterPro" id="IPR002347">
    <property type="entry name" value="SDR_fam"/>
</dbReference>
<evidence type="ECO:0000256" key="2">
    <source>
        <dbReference type="ARBA" id="ARBA00023002"/>
    </source>
</evidence>
<dbReference type="RefSeq" id="WP_377317665.1">
    <property type="nucleotide sequence ID" value="NZ_JBHUIY010000031.1"/>
</dbReference>
<dbReference type="Gene3D" id="3.40.50.720">
    <property type="entry name" value="NAD(P)-binding Rossmann-like Domain"/>
    <property type="match status" value="1"/>
</dbReference>
<dbReference type="PRINTS" id="PR00081">
    <property type="entry name" value="GDHRDH"/>
</dbReference>
<comment type="similarity">
    <text evidence="1">Belongs to the short-chain dehydrogenases/reductases (SDR) family.</text>
</comment>